<dbReference type="EMBL" id="HBIO01017479">
    <property type="protein sequence ID" value="CAE0468579.1"/>
    <property type="molecule type" value="Transcribed_RNA"/>
</dbReference>
<feature type="region of interest" description="Disordered" evidence="2">
    <location>
        <begin position="187"/>
        <end position="206"/>
    </location>
</feature>
<name>A0A7S3Q7Q1_9STRA</name>
<evidence type="ECO:0000313" key="4">
    <source>
        <dbReference type="EMBL" id="CAE0468579.1"/>
    </source>
</evidence>
<gene>
    <name evidence="4" type="ORF">CDEB00056_LOCUS13432</name>
</gene>
<dbReference type="PANTHER" id="PTHR10758:SF1">
    <property type="entry name" value="COP9 SIGNALOSOME COMPLEX SUBUNIT 3"/>
    <property type="match status" value="1"/>
</dbReference>
<accession>A0A7S3Q7Q1</accession>
<keyword evidence="1" id="KW-0963">Cytoplasm</keyword>
<dbReference type="InterPro" id="IPR050756">
    <property type="entry name" value="CSN3"/>
</dbReference>
<proteinExistence type="predicted"/>
<dbReference type="Pfam" id="PF22788">
    <property type="entry name" value="COP9_hel_rpt"/>
    <property type="match status" value="1"/>
</dbReference>
<evidence type="ECO:0000256" key="2">
    <source>
        <dbReference type="SAM" id="MobiDB-lite"/>
    </source>
</evidence>
<feature type="domain" description="COP9 signalosome complex subunit 3 N-terminal helical repeats" evidence="3">
    <location>
        <begin position="203"/>
        <end position="263"/>
    </location>
</feature>
<sequence length="528" mass="58246">MNSSTDKERTFAPSDFPTALSPEYFAILASCPEQERHGLLLLPDFTAGTDDETVSRTNANANANAIHPSLAFQYLSSIPSSSLHDNTDVRIFAQISSAAAILAAHEMYRHQISMSGILSKMAPNPTLKHAQSSSSSSISSSSSSSIHHSAVAHVEFLQCCIMASQYRYARRHFIPFPISIPIDDDHNHTHRELHSHSHSQSNSQSKSVNDQVYLRYHYLRGIIYYASDDIHLAIQEWIHCIATPANIMSDIILCAWKKMILAKCLLFQLDDEEELVMGAAASKRTGGGVGGAGAIAGQAAISTTFQSPTNNRSRRGVGGKGGKGAGALVDYLCELPHGASHAIHRYFKNDTPDMSLYLQVIKKFVKNDLQDVLTLRLENGDSVQQVLQMDGNLGMFKRLIPIARWRKLRVLSKVYDVIPMEKLAKQLGLDQTKCREFLTQAGLKQSASITRVPIEMSIDDEAEVIYFDIDEKEEDLSGKIEQCMALAKRVKDLDIAKATSHKYRSNLAKSALLEKGKEGGSRSVINIS</sequence>
<evidence type="ECO:0000256" key="1">
    <source>
        <dbReference type="ARBA" id="ARBA00022490"/>
    </source>
</evidence>
<reference evidence="4" key="1">
    <citation type="submission" date="2021-01" db="EMBL/GenBank/DDBJ databases">
        <authorList>
            <person name="Corre E."/>
            <person name="Pelletier E."/>
            <person name="Niang G."/>
            <person name="Scheremetjew M."/>
            <person name="Finn R."/>
            <person name="Kale V."/>
            <person name="Holt S."/>
            <person name="Cochrane G."/>
            <person name="Meng A."/>
            <person name="Brown T."/>
            <person name="Cohen L."/>
        </authorList>
    </citation>
    <scope>NUCLEOTIDE SEQUENCE</scope>
    <source>
        <strain evidence="4">MM31A-1</strain>
    </source>
</reference>
<protein>
    <recommendedName>
        <fullName evidence="3">COP9 signalosome complex subunit 3 N-terminal helical repeats domain-containing protein</fullName>
    </recommendedName>
</protein>
<evidence type="ECO:0000259" key="3">
    <source>
        <dbReference type="Pfam" id="PF22788"/>
    </source>
</evidence>
<dbReference type="AlphaFoldDB" id="A0A7S3Q7Q1"/>
<dbReference type="PANTHER" id="PTHR10758">
    <property type="entry name" value="26S PROTEASOME NON-ATPASE REGULATORY SUBUNIT 3/COP9 SIGNALOSOME COMPLEX SUBUNIT 3"/>
    <property type="match status" value="1"/>
</dbReference>
<dbReference type="GO" id="GO:0006511">
    <property type="term" value="P:ubiquitin-dependent protein catabolic process"/>
    <property type="evidence" value="ECO:0007669"/>
    <property type="project" value="TreeGrafter"/>
</dbReference>
<organism evidence="4">
    <name type="scientific">Chaetoceros debilis</name>
    <dbReference type="NCBI Taxonomy" id="122233"/>
    <lineage>
        <taxon>Eukaryota</taxon>
        <taxon>Sar</taxon>
        <taxon>Stramenopiles</taxon>
        <taxon>Ochrophyta</taxon>
        <taxon>Bacillariophyta</taxon>
        <taxon>Coscinodiscophyceae</taxon>
        <taxon>Chaetocerotophycidae</taxon>
        <taxon>Chaetocerotales</taxon>
        <taxon>Chaetocerotaceae</taxon>
        <taxon>Chaetoceros</taxon>
    </lineage>
</organism>
<dbReference type="GO" id="GO:0008180">
    <property type="term" value="C:COP9 signalosome"/>
    <property type="evidence" value="ECO:0007669"/>
    <property type="project" value="TreeGrafter"/>
</dbReference>
<dbReference type="InterPro" id="IPR055089">
    <property type="entry name" value="COP9_N"/>
</dbReference>